<keyword evidence="3" id="KW-0235">DNA replication</keyword>
<evidence type="ECO:0000313" key="9">
    <source>
        <dbReference type="EMBL" id="KAK2067003.1"/>
    </source>
</evidence>
<dbReference type="PANTHER" id="PTHR13989:SF16">
    <property type="entry name" value="REPLICATION PROTEIN A2"/>
    <property type="match status" value="1"/>
</dbReference>
<dbReference type="Gene3D" id="2.40.50.140">
    <property type="entry name" value="Nucleic acid-binding proteins"/>
    <property type="match status" value="1"/>
</dbReference>
<keyword evidence="5" id="KW-0539">Nucleus</keyword>
<organism evidence="9 10">
    <name type="scientific">Phyllachora maydis</name>
    <dbReference type="NCBI Taxonomy" id="1825666"/>
    <lineage>
        <taxon>Eukaryota</taxon>
        <taxon>Fungi</taxon>
        <taxon>Dikarya</taxon>
        <taxon>Ascomycota</taxon>
        <taxon>Pezizomycotina</taxon>
        <taxon>Sordariomycetes</taxon>
        <taxon>Sordariomycetidae</taxon>
        <taxon>Phyllachorales</taxon>
        <taxon>Phyllachoraceae</taxon>
        <taxon>Phyllachora</taxon>
    </lineage>
</organism>
<dbReference type="GO" id="GO:0006260">
    <property type="term" value="P:DNA replication"/>
    <property type="evidence" value="ECO:0007669"/>
    <property type="project" value="UniProtKB-KW"/>
</dbReference>
<protein>
    <recommendedName>
        <fullName evidence="11">Replication protein A 32 kDa subunit</fullName>
    </recommendedName>
</protein>
<evidence type="ECO:0000259" key="7">
    <source>
        <dbReference type="Pfam" id="PF01336"/>
    </source>
</evidence>
<dbReference type="GO" id="GO:0000781">
    <property type="term" value="C:chromosome, telomeric region"/>
    <property type="evidence" value="ECO:0007669"/>
    <property type="project" value="TreeGrafter"/>
</dbReference>
<dbReference type="CDD" id="cd04478">
    <property type="entry name" value="RPA2_DBD_D"/>
    <property type="match status" value="1"/>
</dbReference>
<dbReference type="InterPro" id="IPR036388">
    <property type="entry name" value="WH-like_DNA-bd_sf"/>
</dbReference>
<dbReference type="Pfam" id="PF08784">
    <property type="entry name" value="RPA_C"/>
    <property type="match status" value="1"/>
</dbReference>
<comment type="similarity">
    <text evidence="2">Belongs to the replication factor A protein 2 family.</text>
</comment>
<feature type="domain" description="Replication protein A C-terminal" evidence="8">
    <location>
        <begin position="164"/>
        <end position="273"/>
    </location>
</feature>
<dbReference type="Pfam" id="PF01336">
    <property type="entry name" value="tRNA_anti-codon"/>
    <property type="match status" value="1"/>
</dbReference>
<evidence type="ECO:0000256" key="1">
    <source>
        <dbReference type="ARBA" id="ARBA00004123"/>
    </source>
</evidence>
<keyword evidence="4" id="KW-0238">DNA-binding</keyword>
<dbReference type="PANTHER" id="PTHR13989">
    <property type="entry name" value="REPLICATION PROTEIN A-RELATED"/>
    <property type="match status" value="1"/>
</dbReference>
<proteinExistence type="inferred from homology"/>
<evidence type="ECO:0000256" key="3">
    <source>
        <dbReference type="ARBA" id="ARBA00022705"/>
    </source>
</evidence>
<evidence type="ECO:0000256" key="2">
    <source>
        <dbReference type="ARBA" id="ARBA00007815"/>
    </source>
</evidence>
<feature type="region of interest" description="Disordered" evidence="6">
    <location>
        <begin position="19"/>
        <end position="42"/>
    </location>
</feature>
<dbReference type="GO" id="GO:0000724">
    <property type="term" value="P:double-strand break repair via homologous recombination"/>
    <property type="evidence" value="ECO:0007669"/>
    <property type="project" value="TreeGrafter"/>
</dbReference>
<dbReference type="GO" id="GO:0003697">
    <property type="term" value="F:single-stranded DNA binding"/>
    <property type="evidence" value="ECO:0007669"/>
    <property type="project" value="TreeGrafter"/>
</dbReference>
<dbReference type="InterPro" id="IPR036390">
    <property type="entry name" value="WH_DNA-bd_sf"/>
</dbReference>
<dbReference type="InterPro" id="IPR040260">
    <property type="entry name" value="RFA2-like"/>
</dbReference>
<evidence type="ECO:0000256" key="6">
    <source>
        <dbReference type="SAM" id="MobiDB-lite"/>
    </source>
</evidence>
<dbReference type="GO" id="GO:0006289">
    <property type="term" value="P:nucleotide-excision repair"/>
    <property type="evidence" value="ECO:0007669"/>
    <property type="project" value="TreeGrafter"/>
</dbReference>
<dbReference type="SUPFAM" id="SSF46785">
    <property type="entry name" value="Winged helix' DNA-binding domain"/>
    <property type="match status" value="1"/>
</dbReference>
<dbReference type="InterPro" id="IPR004365">
    <property type="entry name" value="NA-bd_OB_tRNA"/>
</dbReference>
<gene>
    <name evidence="9" type="ORF">P8C59_000773</name>
</gene>
<dbReference type="GO" id="GO:0035861">
    <property type="term" value="C:site of double-strand break"/>
    <property type="evidence" value="ECO:0007669"/>
    <property type="project" value="TreeGrafter"/>
</dbReference>
<reference evidence="9" key="1">
    <citation type="journal article" date="2023" name="Mol. Plant Microbe Interact.">
        <title>Elucidating the Obligate Nature and Biological Capacity of an Invasive Fungal Corn Pathogen.</title>
        <authorList>
            <person name="MacCready J.S."/>
            <person name="Roggenkamp E.M."/>
            <person name="Gdanetz K."/>
            <person name="Chilvers M.I."/>
        </authorList>
    </citation>
    <scope>NUCLEOTIDE SEQUENCE</scope>
    <source>
        <strain evidence="9">PM02</strain>
    </source>
</reference>
<dbReference type="AlphaFoldDB" id="A0AAD9HWY0"/>
<feature type="compositionally biased region" description="Low complexity" evidence="6">
    <location>
        <begin position="26"/>
        <end position="37"/>
    </location>
</feature>
<dbReference type="InterPro" id="IPR014646">
    <property type="entry name" value="Rfa2/RPA32"/>
</dbReference>
<dbReference type="SUPFAM" id="SSF50249">
    <property type="entry name" value="Nucleic acid-binding proteins"/>
    <property type="match status" value="1"/>
</dbReference>
<evidence type="ECO:0000313" key="10">
    <source>
        <dbReference type="Proteomes" id="UP001217918"/>
    </source>
</evidence>
<evidence type="ECO:0008006" key="11">
    <source>
        <dbReference type="Google" id="ProtNLM"/>
    </source>
</evidence>
<dbReference type="InterPro" id="IPR012340">
    <property type="entry name" value="NA-bd_OB-fold"/>
</dbReference>
<dbReference type="PIRSF" id="PIRSF036949">
    <property type="entry name" value="RPA32"/>
    <property type="match status" value="1"/>
</dbReference>
<accession>A0AAD9HWY0</accession>
<dbReference type="Gene3D" id="1.10.10.10">
    <property type="entry name" value="Winged helix-like DNA-binding domain superfamily/Winged helix DNA-binding domain"/>
    <property type="match status" value="1"/>
</dbReference>
<comment type="caution">
    <text evidence="9">The sequence shown here is derived from an EMBL/GenBank/DDBJ whole genome shotgun (WGS) entry which is preliminary data.</text>
</comment>
<dbReference type="EMBL" id="JAQQPM010000001">
    <property type="protein sequence ID" value="KAK2067003.1"/>
    <property type="molecule type" value="Genomic_DNA"/>
</dbReference>
<name>A0AAD9HWY0_9PEZI</name>
<feature type="domain" description="OB" evidence="7">
    <location>
        <begin position="73"/>
        <end position="144"/>
    </location>
</feature>
<sequence length="280" mass="29488">MTSYGGYAKTSFGAHGGDDAGGFLGGSQQASQSAARSNPEESLRPVTIKQLLDCEEAYPGADLAIDGVGILQVTVVGQVRAVNPQATNITYRLDDGTGTLDVKKWVDVEKQEDAEPKFAPDQYVRVWGRLKTFNGRKHLGANFIRSIEDVNEVNYHMVEATYVHLFFTKGLPAGGNGGGGAGGGAGADAGGAGGGDSMFVDGYNGGGGTEAKVAKCSPSARKMWHSMMHSSPADEGHTIGQIMSDTNMSLRDVAAAAEELLNEGLIYTTVNDQTWSILEY</sequence>
<keyword evidence="10" id="KW-1185">Reference proteome</keyword>
<dbReference type="GO" id="GO:0005662">
    <property type="term" value="C:DNA replication factor A complex"/>
    <property type="evidence" value="ECO:0007669"/>
    <property type="project" value="TreeGrafter"/>
</dbReference>
<dbReference type="InterPro" id="IPR014892">
    <property type="entry name" value="RPA_C"/>
</dbReference>
<dbReference type="Proteomes" id="UP001217918">
    <property type="component" value="Unassembled WGS sequence"/>
</dbReference>
<evidence type="ECO:0000259" key="8">
    <source>
        <dbReference type="Pfam" id="PF08784"/>
    </source>
</evidence>
<comment type="subcellular location">
    <subcellularLocation>
        <location evidence="1">Nucleus</location>
    </subcellularLocation>
</comment>
<evidence type="ECO:0000256" key="4">
    <source>
        <dbReference type="ARBA" id="ARBA00023125"/>
    </source>
</evidence>
<evidence type="ECO:0000256" key="5">
    <source>
        <dbReference type="ARBA" id="ARBA00023242"/>
    </source>
</evidence>